<feature type="non-terminal residue" evidence="2">
    <location>
        <position position="241"/>
    </location>
</feature>
<evidence type="ECO:0000313" key="3">
    <source>
        <dbReference type="Proteomes" id="UP000729357"/>
    </source>
</evidence>
<feature type="compositionally biased region" description="Polar residues" evidence="1">
    <location>
        <begin position="229"/>
        <end position="241"/>
    </location>
</feature>
<keyword evidence="3" id="KW-1185">Reference proteome</keyword>
<reference evidence="2" key="1">
    <citation type="journal article" date="2021" name="J Fungi (Basel)">
        <title>Virulence traits and population genomics of the black yeast Aureobasidium melanogenum.</title>
        <authorList>
            <person name="Cernosa A."/>
            <person name="Sun X."/>
            <person name="Gostincar C."/>
            <person name="Fang C."/>
            <person name="Gunde-Cimerman N."/>
            <person name="Song Z."/>
        </authorList>
    </citation>
    <scope>NUCLEOTIDE SEQUENCE</scope>
    <source>
        <strain evidence="2">EXF-9298</strain>
    </source>
</reference>
<feature type="region of interest" description="Disordered" evidence="1">
    <location>
        <begin position="221"/>
        <end position="241"/>
    </location>
</feature>
<accession>A0A9P8FE07</accession>
<evidence type="ECO:0000313" key="2">
    <source>
        <dbReference type="EMBL" id="KAG9968908.1"/>
    </source>
</evidence>
<gene>
    <name evidence="2" type="ORF">KCU98_g15432</name>
</gene>
<organism evidence="2 3">
    <name type="scientific">Aureobasidium melanogenum</name>
    <name type="common">Aureobasidium pullulans var. melanogenum</name>
    <dbReference type="NCBI Taxonomy" id="46634"/>
    <lineage>
        <taxon>Eukaryota</taxon>
        <taxon>Fungi</taxon>
        <taxon>Dikarya</taxon>
        <taxon>Ascomycota</taxon>
        <taxon>Pezizomycotina</taxon>
        <taxon>Dothideomycetes</taxon>
        <taxon>Dothideomycetidae</taxon>
        <taxon>Dothideales</taxon>
        <taxon>Saccotheciaceae</taxon>
        <taxon>Aureobasidium</taxon>
    </lineage>
</organism>
<name>A0A9P8FE07_AURME</name>
<comment type="caution">
    <text evidence="2">The sequence shown here is derived from an EMBL/GenBank/DDBJ whole genome shotgun (WGS) entry which is preliminary data.</text>
</comment>
<reference evidence="2" key="2">
    <citation type="submission" date="2021-08" db="EMBL/GenBank/DDBJ databases">
        <authorList>
            <person name="Gostincar C."/>
            <person name="Sun X."/>
            <person name="Song Z."/>
            <person name="Gunde-Cimerman N."/>
        </authorList>
    </citation>
    <scope>NUCLEOTIDE SEQUENCE</scope>
    <source>
        <strain evidence="2">EXF-9298</strain>
    </source>
</reference>
<protein>
    <submittedName>
        <fullName evidence="2">Uncharacterized protein</fullName>
    </submittedName>
</protein>
<sequence length="241" mass="27553">MPFVAPFAQSLIFEYCIQYAEKMTAHANERVKTAPLSFYDAMRVYMTGRQFIEVLQGNEDRLLSGIIPDPPLVPVDSAPPPPAPHTPRDFQKNLARSITCIKRLTDCLGLFGLRWGYMSWRDRFQRDSESLLSSLNQRVWKRQDSSNVPARPVWNYADSIAPLAPLTETIIPPPGPHQHLQPLITPTYPPEFQQCTEFYQSHYNSVVPQTTQQYSVWHGHETLGPVGDQQEQLGQTQTRPY</sequence>
<dbReference type="AlphaFoldDB" id="A0A9P8FE07"/>
<evidence type="ECO:0000256" key="1">
    <source>
        <dbReference type="SAM" id="MobiDB-lite"/>
    </source>
</evidence>
<dbReference type="EMBL" id="JAHFXS010003269">
    <property type="protein sequence ID" value="KAG9968908.1"/>
    <property type="molecule type" value="Genomic_DNA"/>
</dbReference>
<proteinExistence type="predicted"/>
<dbReference type="Proteomes" id="UP000729357">
    <property type="component" value="Unassembled WGS sequence"/>
</dbReference>